<dbReference type="InterPro" id="IPR034584">
    <property type="entry name" value="SPMIP8"/>
</dbReference>
<proteinExistence type="predicted"/>
<comment type="caution">
    <text evidence="1">The sequence shown here is derived from an EMBL/GenBank/DDBJ whole genome shotgun (WGS) entry which is preliminary data.</text>
</comment>
<organism evidence="1 2">
    <name type="scientific">Huso huso</name>
    <name type="common">Beluga</name>
    <name type="synonym">Acipenser huso</name>
    <dbReference type="NCBI Taxonomy" id="61971"/>
    <lineage>
        <taxon>Eukaryota</taxon>
        <taxon>Metazoa</taxon>
        <taxon>Chordata</taxon>
        <taxon>Craniata</taxon>
        <taxon>Vertebrata</taxon>
        <taxon>Euteleostomi</taxon>
        <taxon>Actinopterygii</taxon>
        <taxon>Chondrostei</taxon>
        <taxon>Acipenseriformes</taxon>
        <taxon>Acipenseridae</taxon>
        <taxon>Huso</taxon>
    </lineage>
</organism>
<evidence type="ECO:0000313" key="2">
    <source>
        <dbReference type="Proteomes" id="UP001369086"/>
    </source>
</evidence>
<protein>
    <submittedName>
        <fullName evidence="1">Testis</fullName>
    </submittedName>
</protein>
<dbReference type="PANTHER" id="PTHR35348:SF1">
    <property type="entry name" value="TESTIS, PROSTATE AND PLACENTA-EXPRESSED PROTEIN"/>
    <property type="match status" value="1"/>
</dbReference>
<accession>A0ABR0YXC4</accession>
<dbReference type="Proteomes" id="UP001369086">
    <property type="component" value="Unassembled WGS sequence"/>
</dbReference>
<keyword evidence="2" id="KW-1185">Reference proteome</keyword>
<name>A0ABR0YXC4_HUSHU</name>
<reference evidence="1 2" key="1">
    <citation type="submission" date="2021-05" db="EMBL/GenBank/DDBJ databases">
        <authorList>
            <person name="Zahm M."/>
            <person name="Klopp C."/>
            <person name="Cabau C."/>
            <person name="Kuhl H."/>
            <person name="Suciu R."/>
            <person name="Ciorpac M."/>
            <person name="Holostenco D."/>
            <person name="Gessner J."/>
            <person name="Wuertz S."/>
            <person name="Hohne C."/>
            <person name="Stock M."/>
            <person name="Gislard M."/>
            <person name="Lluch J."/>
            <person name="Milhes M."/>
            <person name="Lampietro C."/>
            <person name="Lopez Roques C."/>
            <person name="Donnadieu C."/>
            <person name="Du K."/>
            <person name="Schartl M."/>
            <person name="Guiguen Y."/>
        </authorList>
    </citation>
    <scope>NUCLEOTIDE SEQUENCE [LARGE SCALE GENOMIC DNA]</scope>
    <source>
        <strain evidence="1">Hh-F2</strain>
        <tissue evidence="1">Blood</tissue>
    </source>
</reference>
<dbReference type="EMBL" id="JAHFZB010000021">
    <property type="protein sequence ID" value="KAK6477240.1"/>
    <property type="molecule type" value="Genomic_DNA"/>
</dbReference>
<dbReference type="PANTHER" id="PTHR35348">
    <property type="entry name" value="TESTIS, PROSTATE AND PLACENTA-EXPRESSED PROTEIN"/>
    <property type="match status" value="1"/>
</dbReference>
<sequence>MNDDLHFSESSLDCNWLSPGLRGRGMITPEAGYFSEDQGMWGHSACRSNSPPWTMLSAVKDTLYHPHLPTLRCMDMDTVAQRLPDEHSRTTTPCTREDFRDWSNSCHKLPKRHFIVTDTFRNKYLRSTYPSAAEQRRLLDSAVAWSASHPSPGFTLPLVDKAEPHFSGYSLRNLKPNPPQSWKFCLTHNPSLDQYGPKPVAFDTFIPVLNKVSSLCSQTSVARPWY</sequence>
<gene>
    <name evidence="1" type="ORF">HHUSO_G22144</name>
</gene>
<dbReference type="Pfam" id="PF22574">
    <property type="entry name" value="SPMIP8"/>
    <property type="match status" value="1"/>
</dbReference>
<evidence type="ECO:0000313" key="1">
    <source>
        <dbReference type="EMBL" id="KAK6477240.1"/>
    </source>
</evidence>